<protein>
    <recommendedName>
        <fullName evidence="3">Secreted protein</fullName>
    </recommendedName>
</protein>
<feature type="signal peptide" evidence="1">
    <location>
        <begin position="1"/>
        <end position="22"/>
    </location>
</feature>
<dbReference type="KEGG" id="zma:100381461"/>
<name>C0HG66_MAIZE</name>
<reference evidence="2" key="1">
    <citation type="journal article" date="2009" name="PLoS Genet.">
        <title>Sequencing, mapping, and analysis of 27,455 maize full-length cDNAs.</title>
        <authorList>
            <person name="Soderlund C."/>
            <person name="Descour A."/>
            <person name="Kudrna D."/>
            <person name="Bomhoff M."/>
            <person name="Boyd L."/>
            <person name="Currie J."/>
            <person name="Angelova A."/>
            <person name="Collura K."/>
            <person name="Wissotski M."/>
            <person name="Ashley E."/>
            <person name="Morrow D."/>
            <person name="Fernandes J."/>
            <person name="Walbot V."/>
            <person name="Yu Y."/>
        </authorList>
    </citation>
    <scope>NUCLEOTIDE SEQUENCE</scope>
    <source>
        <strain evidence="2">B73</strain>
    </source>
</reference>
<dbReference type="GeneID" id="100381461"/>
<keyword evidence="1" id="KW-0732">Signal</keyword>
<dbReference type="AlphaFoldDB" id="C0HG66"/>
<evidence type="ECO:0008006" key="3">
    <source>
        <dbReference type="Google" id="ProtNLM"/>
    </source>
</evidence>
<dbReference type="RefSeq" id="NP_001307740.1">
    <property type="nucleotide sequence ID" value="NM_001320811.1"/>
</dbReference>
<dbReference type="OrthoDB" id="9332038at2759"/>
<proteinExistence type="evidence at transcript level"/>
<organism evidence="2">
    <name type="scientific">Zea mays</name>
    <name type="common">Maize</name>
    <dbReference type="NCBI Taxonomy" id="4577"/>
    <lineage>
        <taxon>Eukaryota</taxon>
        <taxon>Viridiplantae</taxon>
        <taxon>Streptophyta</taxon>
        <taxon>Embryophyta</taxon>
        <taxon>Tracheophyta</taxon>
        <taxon>Spermatophyta</taxon>
        <taxon>Magnoliopsida</taxon>
        <taxon>Liliopsida</taxon>
        <taxon>Poales</taxon>
        <taxon>Poaceae</taxon>
        <taxon>PACMAD clade</taxon>
        <taxon>Panicoideae</taxon>
        <taxon>Andropogonodae</taxon>
        <taxon>Andropogoneae</taxon>
        <taxon>Tripsacinae</taxon>
        <taxon>Zea</taxon>
    </lineage>
</organism>
<evidence type="ECO:0000313" key="2">
    <source>
        <dbReference type="EMBL" id="ACN26019.1"/>
    </source>
</evidence>
<feature type="chain" id="PRO_5002899012" description="Secreted protein" evidence="1">
    <location>
        <begin position="23"/>
        <end position="101"/>
    </location>
</feature>
<evidence type="ECO:0000256" key="1">
    <source>
        <dbReference type="SAM" id="SignalP"/>
    </source>
</evidence>
<dbReference type="EMBL" id="BT061322">
    <property type="protein sequence ID" value="ACN26019.1"/>
    <property type="molecule type" value="mRNA"/>
</dbReference>
<sequence length="101" mass="11488">MAFFSLRANIFMRLTAIGSCVALAFVSTPKHHEILIDQDGRFSTTTEPWHQPKSQTQMQIRFDHVLVPQSAGLRRHVKSMHAMCCACNITCFFYPSFPAPM</sequence>
<accession>C0HG66</accession>